<dbReference type="RefSeq" id="WP_264321489.1">
    <property type="nucleotide sequence ID" value="NZ_JADEXN010000173.1"/>
</dbReference>
<keyword evidence="2" id="KW-1185">Reference proteome</keyword>
<dbReference type="EMBL" id="JADEXN010000173">
    <property type="protein sequence ID" value="MBE9041273.1"/>
    <property type="molecule type" value="Genomic_DNA"/>
</dbReference>
<name>A0A928Z922_9CYAN</name>
<organism evidence="1 2">
    <name type="scientific">Zarconia navalis LEGE 11467</name>
    <dbReference type="NCBI Taxonomy" id="1828826"/>
    <lineage>
        <taxon>Bacteria</taxon>
        <taxon>Bacillati</taxon>
        <taxon>Cyanobacteriota</taxon>
        <taxon>Cyanophyceae</taxon>
        <taxon>Oscillatoriophycideae</taxon>
        <taxon>Oscillatoriales</taxon>
        <taxon>Oscillatoriales incertae sedis</taxon>
        <taxon>Zarconia</taxon>
        <taxon>Zarconia navalis</taxon>
    </lineage>
</organism>
<sequence length="361" mass="41271">MSIELCRTLIQLSFATPDAIAIDSAKKQLQTATDKQWEQCLATLGLHRLSPLVFYGLEVAGLTSLVPKSYLDRLQVAYQTTLKRNNIFLLTLDALLQRMQARDLHPTIWKGIALADSFYPNPGTRPMGDLDFAIFPEEMEEATRVFQSLGFRLDEQAETDDAVYFVNPMGVKCDVHHRVRLFEGIEPASLVTQLNPRHLQVETLQVLDPSTTLVHLVVHMDGHRHETGPLLSWILDIAFVLRKWGDRINLARVEAMMPDKTHWVSLMRSLRFLETELGETLPESLASAAREFEPLTLAEILRQRRLALWGLPHLRGWLRLGASQVDSQLRLQRPALVADDLLLWVGDFWRQRRTLRMADAR</sequence>
<evidence type="ECO:0000313" key="2">
    <source>
        <dbReference type="Proteomes" id="UP000621799"/>
    </source>
</evidence>
<accession>A0A928Z922</accession>
<reference evidence="1" key="1">
    <citation type="submission" date="2020-10" db="EMBL/GenBank/DDBJ databases">
        <authorList>
            <person name="Castelo-Branco R."/>
            <person name="Eusebio N."/>
            <person name="Adriana R."/>
            <person name="Vieira A."/>
            <person name="Brugerolle De Fraissinette N."/>
            <person name="Rezende De Castro R."/>
            <person name="Schneider M.P."/>
            <person name="Vasconcelos V."/>
            <person name="Leao P.N."/>
        </authorList>
    </citation>
    <scope>NUCLEOTIDE SEQUENCE</scope>
    <source>
        <strain evidence="1">LEGE 11467</strain>
    </source>
</reference>
<proteinExistence type="predicted"/>
<gene>
    <name evidence="1" type="ORF">IQ235_10825</name>
</gene>
<dbReference type="Proteomes" id="UP000621799">
    <property type="component" value="Unassembled WGS sequence"/>
</dbReference>
<protein>
    <submittedName>
        <fullName evidence="1">Nucleotidyltransferase family protein</fullName>
    </submittedName>
</protein>
<evidence type="ECO:0000313" key="1">
    <source>
        <dbReference type="EMBL" id="MBE9041273.1"/>
    </source>
</evidence>
<dbReference type="Pfam" id="PF14907">
    <property type="entry name" value="NTP_transf_5"/>
    <property type="match status" value="1"/>
</dbReference>
<dbReference type="Gene3D" id="3.30.460.40">
    <property type="match status" value="1"/>
</dbReference>
<dbReference type="InterPro" id="IPR039498">
    <property type="entry name" value="NTP_transf_5"/>
</dbReference>
<dbReference type="AlphaFoldDB" id="A0A928Z922"/>
<comment type="caution">
    <text evidence="1">The sequence shown here is derived from an EMBL/GenBank/DDBJ whole genome shotgun (WGS) entry which is preliminary data.</text>
</comment>